<dbReference type="Gene3D" id="1.10.10.10">
    <property type="entry name" value="Winged helix-like DNA-binding domain superfamily/Winged helix DNA-binding domain"/>
    <property type="match status" value="1"/>
</dbReference>
<dbReference type="AlphaFoldDB" id="A0A1H0PPN8"/>
<dbReference type="Pfam" id="PF13730">
    <property type="entry name" value="HTH_36"/>
    <property type="match status" value="1"/>
</dbReference>
<protein>
    <submittedName>
        <fullName evidence="1">Helix-turn-helix domain-containing protein</fullName>
    </submittedName>
</protein>
<gene>
    <name evidence="1" type="ORF">SAMN04487788_1930</name>
</gene>
<reference evidence="1 2" key="1">
    <citation type="submission" date="2016-10" db="EMBL/GenBank/DDBJ databases">
        <authorList>
            <person name="de Groot N.N."/>
        </authorList>
    </citation>
    <scope>NUCLEOTIDE SEQUENCE [LARGE SCALE GENOMIC DNA]</scope>
    <source>
        <strain evidence="1 2">StLB037</strain>
    </source>
</reference>
<sequence length="156" mass="17517">MSLEAYIWAANLPLSRCNGTPFRVLLQLADRTDGLGYGAYPHVSTIADVLECSERTVQRALRELLAADLIREGDQRYVQHLDSRYRPTVYDVLTTALVYTESRGDNSVTPSRFRGDKNRRPGVTTGVALRTAQEPTYQDSPRALTLVTAQEVEEDR</sequence>
<organism evidence="1 2">
    <name type="scientific">Microbacterium testaceum (strain StLB037)</name>
    <dbReference type="NCBI Taxonomy" id="979556"/>
    <lineage>
        <taxon>Bacteria</taxon>
        <taxon>Bacillati</taxon>
        <taxon>Actinomycetota</taxon>
        <taxon>Actinomycetes</taxon>
        <taxon>Micrococcales</taxon>
        <taxon>Microbacteriaceae</taxon>
        <taxon>Microbacterium</taxon>
    </lineage>
</organism>
<accession>A0A1H0PPN8</accession>
<dbReference type="Proteomes" id="UP000186456">
    <property type="component" value="Unassembled WGS sequence"/>
</dbReference>
<dbReference type="RefSeq" id="WP_074695304.1">
    <property type="nucleotide sequence ID" value="NZ_FNJN01000004.1"/>
</dbReference>
<evidence type="ECO:0000313" key="1">
    <source>
        <dbReference type="EMBL" id="SDP07023.1"/>
    </source>
</evidence>
<evidence type="ECO:0000313" key="2">
    <source>
        <dbReference type="Proteomes" id="UP000186456"/>
    </source>
</evidence>
<name>A0A1H0PPN8_MICTS</name>
<dbReference type="InterPro" id="IPR036388">
    <property type="entry name" value="WH-like_DNA-bd_sf"/>
</dbReference>
<dbReference type="EMBL" id="FNJN01000004">
    <property type="protein sequence ID" value="SDP07023.1"/>
    <property type="molecule type" value="Genomic_DNA"/>
</dbReference>
<proteinExistence type="predicted"/>